<dbReference type="RefSeq" id="WP_379894802.1">
    <property type="nucleotide sequence ID" value="NZ_CBCSCT010000041.1"/>
</dbReference>
<feature type="transmembrane region" description="Helical" evidence="1">
    <location>
        <begin position="20"/>
        <end position="38"/>
    </location>
</feature>
<sequence length="239" mass="26417">MQFIPLLLQDFRQMRRDPMLLMCIVGAFLLMIAARFVPSVLEPLLARYGEFSIDDYELLLFNLPIFLIPLLIGMVCGFMMLDDRDERIVMIYAVTPIGKSGYIWMKLLLPFAAAVMLSVTACVVIPSGSASPLILAYICLLSGIQAVLGSLFLAAFASNKVEGLAYAKGLGICIAAPLAVSLIGPPYELLLAPMPAYWVSKLIVVQGAWHQLLAAIIGGVYHVILAYWLYRKYVRKLEL</sequence>
<protein>
    <recommendedName>
        <fullName evidence="4">Fluoroquinolone transport system permease protein</fullName>
    </recommendedName>
</protein>
<feature type="transmembrane region" description="Helical" evidence="1">
    <location>
        <begin position="107"/>
        <end position="128"/>
    </location>
</feature>
<evidence type="ECO:0000313" key="2">
    <source>
        <dbReference type="EMBL" id="MFC5987425.1"/>
    </source>
</evidence>
<proteinExistence type="predicted"/>
<keyword evidence="3" id="KW-1185">Reference proteome</keyword>
<dbReference type="Proteomes" id="UP001596250">
    <property type="component" value="Unassembled WGS sequence"/>
</dbReference>
<feature type="transmembrane region" description="Helical" evidence="1">
    <location>
        <begin position="207"/>
        <end position="230"/>
    </location>
</feature>
<accession>A0ABW1IQS9</accession>
<feature type="transmembrane region" description="Helical" evidence="1">
    <location>
        <begin position="169"/>
        <end position="187"/>
    </location>
</feature>
<keyword evidence="1" id="KW-0812">Transmembrane</keyword>
<gene>
    <name evidence="2" type="ORF">ACFPXP_13530</name>
</gene>
<evidence type="ECO:0000256" key="1">
    <source>
        <dbReference type="SAM" id="Phobius"/>
    </source>
</evidence>
<comment type="caution">
    <text evidence="2">The sequence shown here is derived from an EMBL/GenBank/DDBJ whole genome shotgun (WGS) entry which is preliminary data.</text>
</comment>
<reference evidence="3" key="1">
    <citation type="journal article" date="2019" name="Int. J. Syst. Evol. Microbiol.">
        <title>The Global Catalogue of Microorganisms (GCM) 10K type strain sequencing project: providing services to taxonomists for standard genome sequencing and annotation.</title>
        <authorList>
            <consortium name="The Broad Institute Genomics Platform"/>
            <consortium name="The Broad Institute Genome Sequencing Center for Infectious Disease"/>
            <person name="Wu L."/>
            <person name="Ma J."/>
        </authorList>
    </citation>
    <scope>NUCLEOTIDE SEQUENCE [LARGE SCALE GENOMIC DNA]</scope>
    <source>
        <strain evidence="3">CCM 8749</strain>
    </source>
</reference>
<name>A0ABW1IQS9_9BACL</name>
<evidence type="ECO:0008006" key="4">
    <source>
        <dbReference type="Google" id="ProtNLM"/>
    </source>
</evidence>
<organism evidence="2 3">
    <name type="scientific">Marinicrinis lubricantis</name>
    <dbReference type="NCBI Taxonomy" id="2086470"/>
    <lineage>
        <taxon>Bacteria</taxon>
        <taxon>Bacillati</taxon>
        <taxon>Bacillota</taxon>
        <taxon>Bacilli</taxon>
        <taxon>Bacillales</taxon>
        <taxon>Paenibacillaceae</taxon>
    </lineage>
</organism>
<feature type="transmembrane region" description="Helical" evidence="1">
    <location>
        <begin position="134"/>
        <end position="157"/>
    </location>
</feature>
<feature type="transmembrane region" description="Helical" evidence="1">
    <location>
        <begin position="58"/>
        <end position="81"/>
    </location>
</feature>
<keyword evidence="1" id="KW-0472">Membrane</keyword>
<evidence type="ECO:0000313" key="3">
    <source>
        <dbReference type="Proteomes" id="UP001596250"/>
    </source>
</evidence>
<dbReference type="EMBL" id="JBHSQV010000162">
    <property type="protein sequence ID" value="MFC5987425.1"/>
    <property type="molecule type" value="Genomic_DNA"/>
</dbReference>
<keyword evidence="1" id="KW-1133">Transmembrane helix</keyword>